<protein>
    <recommendedName>
        <fullName evidence="4">Sporulation stage II protein D amidase enhancer LytB N-terminal domain-containing protein</fullName>
    </recommendedName>
</protein>
<evidence type="ECO:0000256" key="1">
    <source>
        <dbReference type="SAM" id="SignalP"/>
    </source>
</evidence>
<sequence length="145" mass="15346">MFFKKCVFPFLAAVVCAAALFLPQFLGEEPLFAGAESYLFYTGSASSQAYIVPAGAENAAAVRRSLFGRTGESAVYARAEDALAQAEAYGARLLFCERAGEVTDCYYYSPRLGGCVYVGGYAVNLHVALRGEGGCVGSPLIFGGY</sequence>
<organism evidence="2 3">
    <name type="scientific">Candidatus Borkfalkia avicola</name>
    <dbReference type="NCBI Taxonomy" id="2838503"/>
    <lineage>
        <taxon>Bacteria</taxon>
        <taxon>Bacillati</taxon>
        <taxon>Bacillota</taxon>
        <taxon>Clostridia</taxon>
        <taxon>Christensenellales</taxon>
        <taxon>Christensenellaceae</taxon>
        <taxon>Candidatus Borkfalkia</taxon>
    </lineage>
</organism>
<name>A0A9D2D602_9FIRM</name>
<reference evidence="2" key="1">
    <citation type="journal article" date="2021" name="PeerJ">
        <title>Extensive microbial diversity within the chicken gut microbiome revealed by metagenomics and culture.</title>
        <authorList>
            <person name="Gilroy R."/>
            <person name="Ravi A."/>
            <person name="Getino M."/>
            <person name="Pursley I."/>
            <person name="Horton D.L."/>
            <person name="Alikhan N.F."/>
            <person name="Baker D."/>
            <person name="Gharbi K."/>
            <person name="Hall N."/>
            <person name="Watson M."/>
            <person name="Adriaenssens E.M."/>
            <person name="Foster-Nyarko E."/>
            <person name="Jarju S."/>
            <person name="Secka A."/>
            <person name="Antonio M."/>
            <person name="Oren A."/>
            <person name="Chaudhuri R.R."/>
            <person name="La Ragione R."/>
            <person name="Hildebrand F."/>
            <person name="Pallen M.J."/>
        </authorList>
    </citation>
    <scope>NUCLEOTIDE SEQUENCE</scope>
    <source>
        <strain evidence="2">CHK192-19661</strain>
    </source>
</reference>
<reference evidence="2" key="2">
    <citation type="submission" date="2021-04" db="EMBL/GenBank/DDBJ databases">
        <authorList>
            <person name="Gilroy R."/>
        </authorList>
    </citation>
    <scope>NUCLEOTIDE SEQUENCE</scope>
    <source>
        <strain evidence="2">CHK192-19661</strain>
    </source>
</reference>
<comment type="caution">
    <text evidence="2">The sequence shown here is derived from an EMBL/GenBank/DDBJ whole genome shotgun (WGS) entry which is preliminary data.</text>
</comment>
<accession>A0A9D2D602</accession>
<dbReference type="AlphaFoldDB" id="A0A9D2D602"/>
<evidence type="ECO:0000313" key="2">
    <source>
        <dbReference type="EMBL" id="HIZ09248.1"/>
    </source>
</evidence>
<feature type="signal peptide" evidence="1">
    <location>
        <begin position="1"/>
        <end position="26"/>
    </location>
</feature>
<dbReference type="Proteomes" id="UP000824025">
    <property type="component" value="Unassembled WGS sequence"/>
</dbReference>
<evidence type="ECO:0000313" key="3">
    <source>
        <dbReference type="Proteomes" id="UP000824025"/>
    </source>
</evidence>
<feature type="chain" id="PRO_5039655489" description="Sporulation stage II protein D amidase enhancer LytB N-terminal domain-containing protein" evidence="1">
    <location>
        <begin position="27"/>
        <end position="145"/>
    </location>
</feature>
<dbReference type="EMBL" id="DXCF01000009">
    <property type="protein sequence ID" value="HIZ09248.1"/>
    <property type="molecule type" value="Genomic_DNA"/>
</dbReference>
<evidence type="ECO:0008006" key="4">
    <source>
        <dbReference type="Google" id="ProtNLM"/>
    </source>
</evidence>
<gene>
    <name evidence="2" type="ORF">H9726_02045</name>
</gene>
<keyword evidence="1" id="KW-0732">Signal</keyword>
<proteinExistence type="predicted"/>